<dbReference type="AlphaFoldDB" id="A0A2I0JQW3"/>
<organism evidence="1 2">
    <name type="scientific">Punica granatum</name>
    <name type="common">Pomegranate</name>
    <dbReference type="NCBI Taxonomy" id="22663"/>
    <lineage>
        <taxon>Eukaryota</taxon>
        <taxon>Viridiplantae</taxon>
        <taxon>Streptophyta</taxon>
        <taxon>Embryophyta</taxon>
        <taxon>Tracheophyta</taxon>
        <taxon>Spermatophyta</taxon>
        <taxon>Magnoliopsida</taxon>
        <taxon>eudicotyledons</taxon>
        <taxon>Gunneridae</taxon>
        <taxon>Pentapetalae</taxon>
        <taxon>rosids</taxon>
        <taxon>malvids</taxon>
        <taxon>Myrtales</taxon>
        <taxon>Lythraceae</taxon>
        <taxon>Punica</taxon>
    </lineage>
</organism>
<proteinExistence type="predicted"/>
<dbReference type="Proteomes" id="UP000233551">
    <property type="component" value="Unassembled WGS sequence"/>
</dbReference>
<name>A0A2I0JQW3_PUNGR</name>
<gene>
    <name evidence="1" type="ORF">CRG98_021299</name>
</gene>
<evidence type="ECO:0000313" key="1">
    <source>
        <dbReference type="EMBL" id="PKI58293.1"/>
    </source>
</evidence>
<keyword evidence="2" id="KW-1185">Reference proteome</keyword>
<sequence length="147" mass="16559">MAASPSSITMKKPEDNLRYRRKMFSERQQQNPSFSSSVLKRIFNSIDEGCDQTTEPEASSFYRDVAESSGKKTLQEALHLERNSMEKTASNLQWTQLYEDHHHNFGNDAPCFSTSSCSSESSLGPFSSLESESVIGDEDLLFRTTEA</sequence>
<dbReference type="EMBL" id="PGOL01001406">
    <property type="protein sequence ID" value="PKI58293.1"/>
    <property type="molecule type" value="Genomic_DNA"/>
</dbReference>
<protein>
    <submittedName>
        <fullName evidence="1">Uncharacterized protein</fullName>
    </submittedName>
</protein>
<comment type="caution">
    <text evidence="1">The sequence shown here is derived from an EMBL/GenBank/DDBJ whole genome shotgun (WGS) entry which is preliminary data.</text>
</comment>
<accession>A0A2I0JQW3</accession>
<reference evidence="1 2" key="1">
    <citation type="submission" date="2017-11" db="EMBL/GenBank/DDBJ databases">
        <title>De-novo sequencing of pomegranate (Punica granatum L.) genome.</title>
        <authorList>
            <person name="Akparov Z."/>
            <person name="Amiraslanov A."/>
            <person name="Hajiyeva S."/>
            <person name="Abbasov M."/>
            <person name="Kaur K."/>
            <person name="Hamwieh A."/>
            <person name="Solovyev V."/>
            <person name="Salamov A."/>
            <person name="Braich B."/>
            <person name="Kosarev P."/>
            <person name="Mahmoud A."/>
            <person name="Hajiyev E."/>
            <person name="Babayeva S."/>
            <person name="Izzatullayeva V."/>
            <person name="Mammadov A."/>
            <person name="Mammadov A."/>
            <person name="Sharifova S."/>
            <person name="Ojaghi J."/>
            <person name="Eynullazada K."/>
            <person name="Bayramov B."/>
            <person name="Abdulazimova A."/>
            <person name="Shahmuradov I."/>
        </authorList>
    </citation>
    <scope>NUCLEOTIDE SEQUENCE [LARGE SCALE GENOMIC DNA]</scope>
    <source>
        <strain evidence="2">cv. AG2017</strain>
        <tissue evidence="1">Leaf</tissue>
    </source>
</reference>
<evidence type="ECO:0000313" key="2">
    <source>
        <dbReference type="Proteomes" id="UP000233551"/>
    </source>
</evidence>